<keyword evidence="2" id="KW-1185">Reference proteome</keyword>
<evidence type="ECO:0000313" key="2">
    <source>
        <dbReference type="Proteomes" id="UP000095280"/>
    </source>
</evidence>
<proteinExistence type="predicted"/>
<name>A0A1I8FHH9_9PLAT</name>
<protein>
    <submittedName>
        <fullName evidence="3">Ovule protein</fullName>
    </submittedName>
</protein>
<evidence type="ECO:0000313" key="3">
    <source>
        <dbReference type="WBParaSite" id="maker-unitig_35072-snap-gene-0.2-mRNA-1"/>
    </source>
</evidence>
<feature type="region of interest" description="Disordered" evidence="1">
    <location>
        <begin position="72"/>
        <end position="101"/>
    </location>
</feature>
<reference evidence="3" key="1">
    <citation type="submission" date="2016-11" db="UniProtKB">
        <authorList>
            <consortium name="WormBaseParasite"/>
        </authorList>
    </citation>
    <scope>IDENTIFICATION</scope>
</reference>
<dbReference type="Proteomes" id="UP000095280">
    <property type="component" value="Unplaced"/>
</dbReference>
<organism evidence="2 3">
    <name type="scientific">Macrostomum lignano</name>
    <dbReference type="NCBI Taxonomy" id="282301"/>
    <lineage>
        <taxon>Eukaryota</taxon>
        <taxon>Metazoa</taxon>
        <taxon>Spiralia</taxon>
        <taxon>Lophotrochozoa</taxon>
        <taxon>Platyhelminthes</taxon>
        <taxon>Rhabditophora</taxon>
        <taxon>Macrostomorpha</taxon>
        <taxon>Macrostomida</taxon>
        <taxon>Macrostomidae</taxon>
        <taxon>Macrostomum</taxon>
    </lineage>
</organism>
<dbReference type="AlphaFoldDB" id="A0A1I8FHH9"/>
<dbReference type="WBParaSite" id="maker-unitig_35072-snap-gene-0.2-mRNA-1">
    <property type="protein sequence ID" value="maker-unitig_35072-snap-gene-0.2-mRNA-1"/>
    <property type="gene ID" value="maker-unitig_35072-snap-gene-0.2"/>
</dbReference>
<evidence type="ECO:0000256" key="1">
    <source>
        <dbReference type="SAM" id="MobiDB-lite"/>
    </source>
</evidence>
<accession>A0A1I8FHH9</accession>
<sequence>HGHRADPSAASQLHPTCPHRSCLIPYSRCCRPVAGLNSTSCWLQPTPQFKLFRVAKEIKRLALRMLYKQLDSNSSNSASNRRSLLHSASSLSGQLPPVSGRSQQSLSFVLRLSYGLNVNIQ</sequence>
<feature type="compositionally biased region" description="Low complexity" evidence="1">
    <location>
        <begin position="72"/>
        <end position="92"/>
    </location>
</feature>